<dbReference type="PANTHER" id="PTHR16106">
    <property type="entry name" value="CHROMOSOME 4 OPEN READING FRAME 19"/>
    <property type="match status" value="1"/>
</dbReference>
<dbReference type="OrthoDB" id="8773301at2759"/>
<protein>
    <submittedName>
        <fullName evidence="2">Chromosome 4 open reading frame 19</fullName>
    </submittedName>
</protein>
<dbReference type="AlphaFoldDB" id="A0A670JAB1"/>
<reference evidence="2 3" key="1">
    <citation type="journal article" date="2019" name="Proc. Natl. Acad. Sci. U.S.A.">
        <title>Regulatory changes in pterin and carotenoid genes underlie balanced color polymorphisms in the wall lizard.</title>
        <authorList>
            <person name="Andrade P."/>
            <person name="Pinho C."/>
            <person name="Perez I de Lanuza G."/>
            <person name="Afonso S."/>
            <person name="Brejcha J."/>
            <person name="Rubin C.J."/>
            <person name="Wallerman O."/>
            <person name="Pereira P."/>
            <person name="Sabatino S.J."/>
            <person name="Bellati A."/>
            <person name="Pellitteri-Rosa D."/>
            <person name="Bosakova Z."/>
            <person name="Bunikis I."/>
            <person name="Carretero M.A."/>
            <person name="Feiner N."/>
            <person name="Marsik P."/>
            <person name="Pauperio F."/>
            <person name="Salvi D."/>
            <person name="Soler L."/>
            <person name="While G.M."/>
            <person name="Uller T."/>
            <person name="Font E."/>
            <person name="Andersson L."/>
            <person name="Carneiro M."/>
        </authorList>
    </citation>
    <scope>NUCLEOTIDE SEQUENCE</scope>
</reference>
<dbReference type="Proteomes" id="UP000472272">
    <property type="component" value="Chromosome 9"/>
</dbReference>
<feature type="compositionally biased region" description="Polar residues" evidence="1">
    <location>
        <begin position="205"/>
        <end position="227"/>
    </location>
</feature>
<feature type="region of interest" description="Disordered" evidence="1">
    <location>
        <begin position="163"/>
        <end position="242"/>
    </location>
</feature>
<keyword evidence="3" id="KW-1185">Reference proteome</keyword>
<dbReference type="InterPro" id="IPR031528">
    <property type="entry name" value="C4orf19"/>
</dbReference>
<evidence type="ECO:0000313" key="2">
    <source>
        <dbReference type="Ensembl" id="ENSPMRP00000021221.1"/>
    </source>
</evidence>
<dbReference type="PANTHER" id="PTHR16106:SF3">
    <property type="entry name" value="CHROMOSOME 4 OPEN READING FRAME 19"/>
    <property type="match status" value="1"/>
</dbReference>
<organism evidence="2 3">
    <name type="scientific">Podarcis muralis</name>
    <name type="common">Wall lizard</name>
    <name type="synonym">Lacerta muralis</name>
    <dbReference type="NCBI Taxonomy" id="64176"/>
    <lineage>
        <taxon>Eukaryota</taxon>
        <taxon>Metazoa</taxon>
        <taxon>Chordata</taxon>
        <taxon>Craniata</taxon>
        <taxon>Vertebrata</taxon>
        <taxon>Euteleostomi</taxon>
        <taxon>Lepidosauria</taxon>
        <taxon>Squamata</taxon>
        <taxon>Bifurcata</taxon>
        <taxon>Unidentata</taxon>
        <taxon>Episquamata</taxon>
        <taxon>Laterata</taxon>
        <taxon>Lacertibaenia</taxon>
        <taxon>Lacertidae</taxon>
        <taxon>Podarcis</taxon>
    </lineage>
</organism>
<reference evidence="2" key="3">
    <citation type="submission" date="2025-09" db="UniProtKB">
        <authorList>
            <consortium name="Ensembl"/>
        </authorList>
    </citation>
    <scope>IDENTIFICATION</scope>
</reference>
<dbReference type="Pfam" id="PF15770">
    <property type="entry name" value="DUF4699"/>
    <property type="match status" value="1"/>
</dbReference>
<feature type="region of interest" description="Disordered" evidence="1">
    <location>
        <begin position="105"/>
        <end position="128"/>
    </location>
</feature>
<proteinExistence type="predicted"/>
<dbReference type="GeneTree" id="ENSGT00390000013778"/>
<feature type="compositionally biased region" description="Polar residues" evidence="1">
    <location>
        <begin position="172"/>
        <end position="181"/>
    </location>
</feature>
<evidence type="ECO:0000313" key="3">
    <source>
        <dbReference type="Proteomes" id="UP000472272"/>
    </source>
</evidence>
<dbReference type="OMA" id="YPQLWGS"/>
<reference evidence="2" key="2">
    <citation type="submission" date="2025-08" db="UniProtKB">
        <authorList>
            <consortium name="Ensembl"/>
        </authorList>
    </citation>
    <scope>IDENTIFICATION</scope>
</reference>
<dbReference type="Ensembl" id="ENSPMRT00000022527.1">
    <property type="protein sequence ID" value="ENSPMRP00000021221.1"/>
    <property type="gene ID" value="ENSPMRG00000013793.1"/>
</dbReference>
<sequence length="315" mass="34392">MGCRCCKMIQSYIFEPQDVPTSGYINEINNFKSDEQDGGKFKCKQNNDIQVHKNELQTGELQTAANRHKLNNNKEAVLNHRSSALRDEGLGNLAEKCRFNVNGIHSHSGANLHPNPSTNRNREISTHTCSAQRASFSVQGLPQPSACNNHEVLETEVLTKASSEKRSALYEESQSAPSNDTHLPGPTDPPNGGHAGKQRAAGKESPSNNHTHTGQSTEHTTLSSQQDLPLGESKSWDSTDKACRTGQPKVCFKDNVSDGIPSPRAKADAVREARFDCHNDINGELEEEVDAEVAEALAALEAATAGEDFEEEEDY</sequence>
<feature type="compositionally biased region" description="Polar residues" evidence="1">
    <location>
        <begin position="105"/>
        <end position="119"/>
    </location>
</feature>
<gene>
    <name evidence="2" type="primary">C4orf19</name>
    <name evidence="2" type="synonym">PGCKA1</name>
</gene>
<accession>A0A670JAB1</accession>
<evidence type="ECO:0000256" key="1">
    <source>
        <dbReference type="SAM" id="MobiDB-lite"/>
    </source>
</evidence>
<name>A0A670JAB1_PODMU</name>